<dbReference type="SUPFAM" id="SSF46689">
    <property type="entry name" value="Homeodomain-like"/>
    <property type="match status" value="1"/>
</dbReference>
<dbReference type="InterPro" id="IPR041347">
    <property type="entry name" value="MftR_C"/>
</dbReference>
<dbReference type="PRINTS" id="PR00455">
    <property type="entry name" value="HTHTETR"/>
</dbReference>
<evidence type="ECO:0000256" key="1">
    <source>
        <dbReference type="ARBA" id="ARBA00023015"/>
    </source>
</evidence>
<dbReference type="InterPro" id="IPR023772">
    <property type="entry name" value="DNA-bd_HTH_TetR-type_CS"/>
</dbReference>
<comment type="caution">
    <text evidence="6">The sequence shown here is derived from an EMBL/GenBank/DDBJ whole genome shotgun (WGS) entry which is preliminary data.</text>
</comment>
<dbReference type="Pfam" id="PF00440">
    <property type="entry name" value="TetR_N"/>
    <property type="match status" value="1"/>
</dbReference>
<organism evidence="6 7">
    <name type="scientific">Halostreptopolyspora alba</name>
    <dbReference type="NCBI Taxonomy" id="2487137"/>
    <lineage>
        <taxon>Bacteria</taxon>
        <taxon>Bacillati</taxon>
        <taxon>Actinomycetota</taxon>
        <taxon>Actinomycetes</taxon>
        <taxon>Streptosporangiales</taxon>
        <taxon>Nocardiopsidaceae</taxon>
        <taxon>Halostreptopolyspora</taxon>
    </lineage>
</organism>
<dbReference type="PROSITE" id="PS50977">
    <property type="entry name" value="HTH_TETR_2"/>
    <property type="match status" value="1"/>
</dbReference>
<evidence type="ECO:0000256" key="4">
    <source>
        <dbReference type="PROSITE-ProRule" id="PRU00335"/>
    </source>
</evidence>
<dbReference type="EMBL" id="RJMB01000001">
    <property type="protein sequence ID" value="RNL87497.1"/>
    <property type="molecule type" value="Genomic_DNA"/>
</dbReference>
<feature type="domain" description="HTH tetR-type" evidence="5">
    <location>
        <begin position="18"/>
        <end position="78"/>
    </location>
</feature>
<evidence type="ECO:0000259" key="5">
    <source>
        <dbReference type="PROSITE" id="PS50977"/>
    </source>
</evidence>
<keyword evidence="1" id="KW-0805">Transcription regulation</keyword>
<keyword evidence="2 4" id="KW-0238">DNA-binding</keyword>
<dbReference type="Proteomes" id="UP000269198">
    <property type="component" value="Unassembled WGS sequence"/>
</dbReference>
<dbReference type="PANTHER" id="PTHR30055">
    <property type="entry name" value="HTH-TYPE TRANSCRIPTIONAL REGULATOR RUTR"/>
    <property type="match status" value="1"/>
</dbReference>
<evidence type="ECO:0000256" key="2">
    <source>
        <dbReference type="ARBA" id="ARBA00023125"/>
    </source>
</evidence>
<dbReference type="Pfam" id="PF17754">
    <property type="entry name" value="TetR_C_14"/>
    <property type="match status" value="1"/>
</dbReference>
<gene>
    <name evidence="6" type="ORF">EFW17_01400</name>
</gene>
<protein>
    <submittedName>
        <fullName evidence="6">TetR family transcriptional regulator</fullName>
    </submittedName>
</protein>
<keyword evidence="7" id="KW-1185">Reference proteome</keyword>
<dbReference type="InterPro" id="IPR001647">
    <property type="entry name" value="HTH_TetR"/>
</dbReference>
<accession>A0A3N0EID9</accession>
<dbReference type="InterPro" id="IPR009057">
    <property type="entry name" value="Homeodomain-like_sf"/>
</dbReference>
<dbReference type="PROSITE" id="PS01081">
    <property type="entry name" value="HTH_TETR_1"/>
    <property type="match status" value="1"/>
</dbReference>
<dbReference type="AlphaFoldDB" id="A0A3N0EID9"/>
<name>A0A3N0EID9_9ACTN</name>
<dbReference type="PANTHER" id="PTHR30055:SF238">
    <property type="entry name" value="MYCOFACTOCIN BIOSYNTHESIS TRANSCRIPTIONAL REGULATOR MFTR-RELATED"/>
    <property type="match status" value="1"/>
</dbReference>
<dbReference type="RefSeq" id="WP_123199362.1">
    <property type="nucleotide sequence ID" value="NZ_RJMB01000001.1"/>
</dbReference>
<evidence type="ECO:0000313" key="7">
    <source>
        <dbReference type="Proteomes" id="UP000269198"/>
    </source>
</evidence>
<dbReference type="GO" id="GO:0003700">
    <property type="term" value="F:DNA-binding transcription factor activity"/>
    <property type="evidence" value="ECO:0007669"/>
    <property type="project" value="TreeGrafter"/>
</dbReference>
<sequence length="218" mass="24516">METASTQRALPLRERKKRRVRSALTETALRLFAEHGFHQTTLEHLVDEAEVSMRTFFRYFSSKESVAMAAEDELWSAYLARVVDHEFTGTVLDGLRSCLVDALAAMDADWERRFIAGRGLAARTPELREHSALATIRVQEELAEELATRLGIDGREDVRLRLACEFALSAWRCGAKNWVRGNRHRSEPEGREALITHVADAFDAIPATLTLAAPPRGD</sequence>
<keyword evidence="3" id="KW-0804">Transcription</keyword>
<dbReference type="Gene3D" id="1.10.357.10">
    <property type="entry name" value="Tetracycline Repressor, domain 2"/>
    <property type="match status" value="1"/>
</dbReference>
<dbReference type="InterPro" id="IPR050109">
    <property type="entry name" value="HTH-type_TetR-like_transc_reg"/>
</dbReference>
<evidence type="ECO:0000256" key="3">
    <source>
        <dbReference type="ARBA" id="ARBA00023163"/>
    </source>
</evidence>
<feature type="DNA-binding region" description="H-T-H motif" evidence="4">
    <location>
        <begin position="41"/>
        <end position="60"/>
    </location>
</feature>
<dbReference type="GO" id="GO:0000976">
    <property type="term" value="F:transcription cis-regulatory region binding"/>
    <property type="evidence" value="ECO:0007669"/>
    <property type="project" value="TreeGrafter"/>
</dbReference>
<evidence type="ECO:0000313" key="6">
    <source>
        <dbReference type="EMBL" id="RNL87497.1"/>
    </source>
</evidence>
<dbReference type="OrthoDB" id="3787664at2"/>
<reference evidence="6 7" key="1">
    <citation type="submission" date="2018-11" db="EMBL/GenBank/DDBJ databases">
        <title>The genome draft of YIM 96095.</title>
        <authorList>
            <person name="Tang S.-K."/>
            <person name="Chunyu W.-X."/>
            <person name="Feng Y.-Z."/>
        </authorList>
    </citation>
    <scope>NUCLEOTIDE SEQUENCE [LARGE SCALE GENOMIC DNA]</scope>
    <source>
        <strain evidence="6 7">YIM 96095</strain>
    </source>
</reference>
<proteinExistence type="predicted"/>